<feature type="transmembrane region" description="Helical" evidence="7">
    <location>
        <begin position="55"/>
        <end position="75"/>
    </location>
</feature>
<keyword evidence="4 7" id="KW-0812">Transmembrane</keyword>
<feature type="domain" description="YetF-like N-terminal transmembrane" evidence="9">
    <location>
        <begin position="12"/>
        <end position="72"/>
    </location>
</feature>
<evidence type="ECO:0000259" key="8">
    <source>
        <dbReference type="Pfam" id="PF04239"/>
    </source>
</evidence>
<evidence type="ECO:0000256" key="4">
    <source>
        <dbReference type="ARBA" id="ARBA00022692"/>
    </source>
</evidence>
<gene>
    <name evidence="10" type="ORF">SAMN05421641_1274</name>
</gene>
<evidence type="ECO:0000256" key="5">
    <source>
        <dbReference type="ARBA" id="ARBA00022989"/>
    </source>
</evidence>
<evidence type="ECO:0000256" key="3">
    <source>
        <dbReference type="ARBA" id="ARBA00022475"/>
    </source>
</evidence>
<dbReference type="Gene3D" id="3.30.240.20">
    <property type="entry name" value="bsu07140 like domains"/>
    <property type="match status" value="1"/>
</dbReference>
<keyword evidence="6 7" id="KW-0472">Membrane</keyword>
<dbReference type="EMBL" id="FTMK01000027">
    <property type="protein sequence ID" value="SIR14071.1"/>
    <property type="molecule type" value="Genomic_DNA"/>
</dbReference>
<sequence length="150" mass="16355">MDSVIRGIAIYLILLAMTRLSGRRTLAQTTPFDFVLLLIIAETTQQALLGDDFSIVNAAVLMVTLVTVDVILSFAKLQSARLATWLDGTPTVLMSRGKLDTHALRRARVSVTDILEAARVQHGLAKLDQVEAAVLEISGAISIMPRKEQE</sequence>
<dbReference type="PANTHER" id="PTHR34582">
    <property type="entry name" value="UPF0702 TRANSMEMBRANE PROTEIN YCAP"/>
    <property type="match status" value="1"/>
</dbReference>
<dbReference type="PANTHER" id="PTHR34582:SF6">
    <property type="entry name" value="UPF0702 TRANSMEMBRANE PROTEIN YCAP"/>
    <property type="match status" value="1"/>
</dbReference>
<evidence type="ECO:0000313" key="11">
    <source>
        <dbReference type="Proteomes" id="UP000323956"/>
    </source>
</evidence>
<dbReference type="GO" id="GO:0005886">
    <property type="term" value="C:plasma membrane"/>
    <property type="evidence" value="ECO:0007669"/>
    <property type="project" value="UniProtKB-SubCell"/>
</dbReference>
<dbReference type="Pfam" id="PF04239">
    <property type="entry name" value="DUF421"/>
    <property type="match status" value="1"/>
</dbReference>
<dbReference type="OrthoDB" id="9793799at2"/>
<evidence type="ECO:0000256" key="7">
    <source>
        <dbReference type="SAM" id="Phobius"/>
    </source>
</evidence>
<evidence type="ECO:0000256" key="6">
    <source>
        <dbReference type="ARBA" id="ARBA00023136"/>
    </source>
</evidence>
<dbReference type="InterPro" id="IPR023090">
    <property type="entry name" value="UPF0702_alpha/beta_dom_sf"/>
</dbReference>
<dbReference type="InterPro" id="IPR048454">
    <property type="entry name" value="YetF_N"/>
</dbReference>
<comment type="subcellular location">
    <subcellularLocation>
        <location evidence="1">Cell membrane</location>
        <topology evidence="1">Multi-pass membrane protein</topology>
    </subcellularLocation>
</comment>
<reference evidence="10 11" key="1">
    <citation type="submission" date="2017-01" db="EMBL/GenBank/DDBJ databases">
        <authorList>
            <person name="Varghese N."/>
            <person name="Submissions S."/>
        </authorList>
    </citation>
    <scope>NUCLEOTIDE SEQUENCE [LARGE SCALE GENOMIC DNA]</scope>
    <source>
        <strain evidence="10 11">ATCC 700171</strain>
    </source>
</reference>
<evidence type="ECO:0000256" key="1">
    <source>
        <dbReference type="ARBA" id="ARBA00004651"/>
    </source>
</evidence>
<dbReference type="AlphaFoldDB" id="A0A1N6YHV4"/>
<comment type="similarity">
    <text evidence="2">Belongs to the UPF0702 family.</text>
</comment>
<keyword evidence="5 7" id="KW-1133">Transmembrane helix</keyword>
<dbReference type="RefSeq" id="WP_149766543.1">
    <property type="nucleotide sequence ID" value="NZ_FTMK01000027.1"/>
</dbReference>
<organism evidence="10 11">
    <name type="scientific">Paracoccus thiocyanatus</name>
    <dbReference type="NCBI Taxonomy" id="34006"/>
    <lineage>
        <taxon>Bacteria</taxon>
        <taxon>Pseudomonadati</taxon>
        <taxon>Pseudomonadota</taxon>
        <taxon>Alphaproteobacteria</taxon>
        <taxon>Rhodobacterales</taxon>
        <taxon>Paracoccaceae</taxon>
        <taxon>Paracoccus</taxon>
    </lineage>
</organism>
<dbReference type="Proteomes" id="UP000323956">
    <property type="component" value="Unassembled WGS sequence"/>
</dbReference>
<proteinExistence type="inferred from homology"/>
<name>A0A1N6YHV4_9RHOB</name>
<evidence type="ECO:0000256" key="2">
    <source>
        <dbReference type="ARBA" id="ARBA00006448"/>
    </source>
</evidence>
<accession>A0A1N6YHV4</accession>
<evidence type="ECO:0000313" key="10">
    <source>
        <dbReference type="EMBL" id="SIR14071.1"/>
    </source>
</evidence>
<dbReference type="Pfam" id="PF20730">
    <property type="entry name" value="YetF_N"/>
    <property type="match status" value="1"/>
</dbReference>
<dbReference type="InterPro" id="IPR007353">
    <property type="entry name" value="DUF421"/>
</dbReference>
<evidence type="ECO:0008006" key="12">
    <source>
        <dbReference type="Google" id="ProtNLM"/>
    </source>
</evidence>
<keyword evidence="3" id="KW-1003">Cell membrane</keyword>
<protein>
    <recommendedName>
        <fullName evidence="12">DUF421 domain-containing protein</fullName>
    </recommendedName>
</protein>
<evidence type="ECO:0000259" key="9">
    <source>
        <dbReference type="Pfam" id="PF20730"/>
    </source>
</evidence>
<feature type="domain" description="YetF C-terminal" evidence="8">
    <location>
        <begin position="79"/>
        <end position="148"/>
    </location>
</feature>